<gene>
    <name evidence="7" type="ORF">LGLO00237_LOCUS24915</name>
</gene>
<dbReference type="AlphaFoldDB" id="A0A7S3Z6G3"/>
<feature type="transmembrane region" description="Helical" evidence="5">
    <location>
        <begin position="120"/>
        <end position="140"/>
    </location>
</feature>
<reference evidence="7" key="1">
    <citation type="submission" date="2021-01" db="EMBL/GenBank/DDBJ databases">
        <authorList>
            <person name="Corre E."/>
            <person name="Pelletier E."/>
            <person name="Niang G."/>
            <person name="Scheremetjew M."/>
            <person name="Finn R."/>
            <person name="Kale V."/>
            <person name="Holt S."/>
            <person name="Cochrane G."/>
            <person name="Meng A."/>
            <person name="Brown T."/>
            <person name="Cohen L."/>
        </authorList>
    </citation>
    <scope>NUCLEOTIDE SEQUENCE</scope>
    <source>
        <strain evidence="7">CCCM811</strain>
    </source>
</reference>
<keyword evidence="2 5" id="KW-0812">Transmembrane</keyword>
<protein>
    <recommendedName>
        <fullName evidence="6">MARVEL domain-containing protein</fullName>
    </recommendedName>
</protein>
<evidence type="ECO:0000256" key="2">
    <source>
        <dbReference type="ARBA" id="ARBA00022692"/>
    </source>
</evidence>
<evidence type="ECO:0000313" key="7">
    <source>
        <dbReference type="EMBL" id="CAE0673239.1"/>
    </source>
</evidence>
<keyword evidence="4 5" id="KW-0472">Membrane</keyword>
<evidence type="ECO:0000256" key="5">
    <source>
        <dbReference type="SAM" id="Phobius"/>
    </source>
</evidence>
<organism evidence="7">
    <name type="scientific">Lotharella globosa</name>
    <dbReference type="NCBI Taxonomy" id="91324"/>
    <lineage>
        <taxon>Eukaryota</taxon>
        <taxon>Sar</taxon>
        <taxon>Rhizaria</taxon>
        <taxon>Cercozoa</taxon>
        <taxon>Chlorarachniophyceae</taxon>
        <taxon>Lotharella</taxon>
    </lineage>
</organism>
<accession>A0A7S3Z6G3</accession>
<dbReference type="GO" id="GO:0016020">
    <property type="term" value="C:membrane"/>
    <property type="evidence" value="ECO:0007669"/>
    <property type="project" value="UniProtKB-SubCell"/>
</dbReference>
<proteinExistence type="predicted"/>
<sequence>MKTGTFRRWLRGAEIVLSLISFALVYSSPTPGAIAQIENLGLIMMSCWAYTLAALGADLLDVGQKLPDTWPLMEFALDFLFVVLSMGGGVTTFVKCNQTFDGRTPFCADNSPYIDRPATIHMAATCAVLTCLGLSASLMIDYNAWLQVLTTSCVLACLRVCV</sequence>
<dbReference type="Pfam" id="PF01284">
    <property type="entry name" value="MARVEL"/>
    <property type="match status" value="1"/>
</dbReference>
<dbReference type="InterPro" id="IPR008253">
    <property type="entry name" value="Marvel"/>
</dbReference>
<dbReference type="EMBL" id="HBIV01034921">
    <property type="protein sequence ID" value="CAE0673239.1"/>
    <property type="molecule type" value="Transcribed_RNA"/>
</dbReference>
<comment type="subcellular location">
    <subcellularLocation>
        <location evidence="1">Membrane</location>
        <topology evidence="1">Multi-pass membrane protein</topology>
    </subcellularLocation>
</comment>
<evidence type="ECO:0000256" key="1">
    <source>
        <dbReference type="ARBA" id="ARBA00004141"/>
    </source>
</evidence>
<evidence type="ECO:0000259" key="6">
    <source>
        <dbReference type="Pfam" id="PF01284"/>
    </source>
</evidence>
<feature type="domain" description="MARVEL" evidence="6">
    <location>
        <begin position="10"/>
        <end position="128"/>
    </location>
</feature>
<feature type="transmembrane region" description="Helical" evidence="5">
    <location>
        <begin position="75"/>
        <end position="94"/>
    </location>
</feature>
<name>A0A7S3Z6G3_9EUKA</name>
<keyword evidence="3 5" id="KW-1133">Transmembrane helix</keyword>
<evidence type="ECO:0000256" key="4">
    <source>
        <dbReference type="ARBA" id="ARBA00023136"/>
    </source>
</evidence>
<evidence type="ECO:0000256" key="3">
    <source>
        <dbReference type="ARBA" id="ARBA00022989"/>
    </source>
</evidence>